<dbReference type="SUPFAM" id="SSF56112">
    <property type="entry name" value="Protein kinase-like (PK-like)"/>
    <property type="match status" value="1"/>
</dbReference>
<dbReference type="PROSITE" id="PS00107">
    <property type="entry name" value="PROTEIN_KINASE_ATP"/>
    <property type="match status" value="1"/>
</dbReference>
<keyword evidence="1" id="KW-0808">Transferase</keyword>
<feature type="binding site" evidence="5">
    <location>
        <position position="108"/>
    </location>
    <ligand>
        <name>ATP</name>
        <dbReference type="ChEBI" id="CHEBI:30616"/>
    </ligand>
</feature>
<dbReference type="CDD" id="cd14014">
    <property type="entry name" value="STKc_PknB_like"/>
    <property type="match status" value="1"/>
</dbReference>
<dbReference type="Pfam" id="PF00069">
    <property type="entry name" value="Pkinase"/>
    <property type="match status" value="1"/>
</dbReference>
<dbReference type="SMART" id="SM00220">
    <property type="entry name" value="S_TKc"/>
    <property type="match status" value="1"/>
</dbReference>
<dbReference type="Pfam" id="PF13374">
    <property type="entry name" value="TPR_10"/>
    <property type="match status" value="1"/>
</dbReference>
<sequence length="881" mass="95944">MTDSLSDWRRVEAVFSEAADLPTEARPAFLDGACRTSDGAPDTDLRRKVEDLLDADAPAAAFFDAPPPKRLERVGPWRLVDRVGRGGMGEVWRAERDDGRYEQTAAVKLVRVGLAPRLEARFLAERQILARLDHPAIGRLLDGGVAEDGRPWLAMEFVEGEPITAYCDHHTLSVDARLELFRSVCDAVQSAHRKLVVHRDLKPSNVLVTESPEGPRVKLLDFGIAKLLAEDDTAAVETVADLRMMTPEYAAPEQVAEGDITTATDVYALGVLLYELLTGRRPHAEAGGRHAIEQAILETEPLRPSDAVTHATTGEAARPTSEQTGSGGLRATSPERLRRRLRGDLDRIVMKALRKEPERRYDSAAALGADVRRHLQGLPVEARPQTVGYRASRFVRRHRTGVAVSILSLAVVLGAAGVALHEADRASEERDRAVRATTLLTDLLGDVDPDETGGRQVAAVDLLDRTSARLRSGLRDDPWTRASVEAALGKVYGNLGLFDRAEALQRDALRVREELGGPGHPEALESAADLATLLTQSSRYAEGEEILERALASGIDALGPTAPAVATVRRAMGLNLVSQGRFAEAEPYLRRAMADVERELGPDHVETAHAHAAMGALLRRQGRLIDAEVAYQRAAELYRTHYGPESARLGSVLNELGVVVKNQGDYLRGQTYYRQALGIFEETYGENHPETALALSNLALVYKDRALMTGDEALLQRAAPLLDRSLTTFRRLHGDDHLRVAHTEAHLGMLALAEGDAVAAEGWFRRSLATHDLARTPALHSARPYPMTGLGTALVHTGRAAEAVPLLREALRVREVSTPGHWRIAEAQSALAEAYVDLGRTLSADSLLSLAEARMVRGDGEFGPLRILTRQRRAALAARGG</sequence>
<dbReference type="InterPro" id="IPR019734">
    <property type="entry name" value="TPR_rpt"/>
</dbReference>
<organism evidence="8 9">
    <name type="scientific">Rubrivirga marina</name>
    <dbReference type="NCBI Taxonomy" id="1196024"/>
    <lineage>
        <taxon>Bacteria</taxon>
        <taxon>Pseudomonadati</taxon>
        <taxon>Rhodothermota</taxon>
        <taxon>Rhodothermia</taxon>
        <taxon>Rhodothermales</taxon>
        <taxon>Rubricoccaceae</taxon>
        <taxon>Rubrivirga</taxon>
    </lineage>
</organism>
<keyword evidence="2 5" id="KW-0547">Nucleotide-binding</keyword>
<keyword evidence="4 5" id="KW-0067">ATP-binding</keyword>
<evidence type="ECO:0000256" key="1">
    <source>
        <dbReference type="ARBA" id="ARBA00022679"/>
    </source>
</evidence>
<comment type="caution">
    <text evidence="8">The sequence shown here is derived from an EMBL/GenBank/DDBJ whole genome shotgun (WGS) entry which is preliminary data.</text>
</comment>
<dbReference type="Gene3D" id="1.10.510.10">
    <property type="entry name" value="Transferase(Phosphotransferase) domain 1"/>
    <property type="match status" value="1"/>
</dbReference>
<dbReference type="SUPFAM" id="SSF48452">
    <property type="entry name" value="TPR-like"/>
    <property type="match status" value="2"/>
</dbReference>
<keyword evidence="9" id="KW-1185">Reference proteome</keyword>
<dbReference type="EMBL" id="MQWD01000001">
    <property type="protein sequence ID" value="PAP77981.1"/>
    <property type="molecule type" value="Genomic_DNA"/>
</dbReference>
<name>A0A271J378_9BACT</name>
<evidence type="ECO:0000256" key="5">
    <source>
        <dbReference type="PROSITE-ProRule" id="PRU10141"/>
    </source>
</evidence>
<dbReference type="AlphaFoldDB" id="A0A271J378"/>
<dbReference type="InterPro" id="IPR000719">
    <property type="entry name" value="Prot_kinase_dom"/>
</dbReference>
<dbReference type="InterPro" id="IPR017441">
    <property type="entry name" value="Protein_kinase_ATP_BS"/>
</dbReference>
<evidence type="ECO:0000313" key="9">
    <source>
        <dbReference type="Proteomes" id="UP000216339"/>
    </source>
</evidence>
<dbReference type="InterPro" id="IPR008271">
    <property type="entry name" value="Ser/Thr_kinase_AS"/>
</dbReference>
<dbReference type="Pfam" id="PF13424">
    <property type="entry name" value="TPR_12"/>
    <property type="match status" value="3"/>
</dbReference>
<dbReference type="Proteomes" id="UP000216339">
    <property type="component" value="Unassembled WGS sequence"/>
</dbReference>
<dbReference type="OrthoDB" id="9813021at2"/>
<accession>A0A271J378</accession>
<dbReference type="PROSITE" id="PS50011">
    <property type="entry name" value="PROTEIN_KINASE_DOM"/>
    <property type="match status" value="1"/>
</dbReference>
<dbReference type="Gene3D" id="3.30.200.20">
    <property type="entry name" value="Phosphorylase Kinase, domain 1"/>
    <property type="match status" value="1"/>
</dbReference>
<evidence type="ECO:0000256" key="2">
    <source>
        <dbReference type="ARBA" id="ARBA00022741"/>
    </source>
</evidence>
<dbReference type="PANTHER" id="PTHR43289:SF34">
    <property type="entry name" value="SERINE_THREONINE-PROTEIN KINASE YBDM-RELATED"/>
    <property type="match status" value="1"/>
</dbReference>
<dbReference type="RefSeq" id="WP_095511650.1">
    <property type="nucleotide sequence ID" value="NZ_MQWD01000001.1"/>
</dbReference>
<feature type="region of interest" description="Disordered" evidence="6">
    <location>
        <begin position="300"/>
        <end position="336"/>
    </location>
</feature>
<evidence type="ECO:0000256" key="6">
    <source>
        <dbReference type="SAM" id="MobiDB-lite"/>
    </source>
</evidence>
<evidence type="ECO:0000256" key="4">
    <source>
        <dbReference type="ARBA" id="ARBA00022840"/>
    </source>
</evidence>
<proteinExistence type="predicted"/>
<protein>
    <recommendedName>
        <fullName evidence="7">Protein kinase domain-containing protein</fullName>
    </recommendedName>
</protein>
<feature type="domain" description="Protein kinase" evidence="7">
    <location>
        <begin position="77"/>
        <end position="375"/>
    </location>
</feature>
<dbReference type="GO" id="GO:0004674">
    <property type="term" value="F:protein serine/threonine kinase activity"/>
    <property type="evidence" value="ECO:0007669"/>
    <property type="project" value="TreeGrafter"/>
</dbReference>
<keyword evidence="3" id="KW-0418">Kinase</keyword>
<evidence type="ECO:0000259" key="7">
    <source>
        <dbReference type="PROSITE" id="PS50011"/>
    </source>
</evidence>
<dbReference type="Gene3D" id="1.25.40.10">
    <property type="entry name" value="Tetratricopeptide repeat domain"/>
    <property type="match status" value="3"/>
</dbReference>
<gene>
    <name evidence="8" type="ORF">BSZ37_16810</name>
</gene>
<evidence type="ECO:0000256" key="3">
    <source>
        <dbReference type="ARBA" id="ARBA00022777"/>
    </source>
</evidence>
<reference evidence="8 9" key="1">
    <citation type="submission" date="2016-11" db="EMBL/GenBank/DDBJ databases">
        <title>Study of marine rhodopsin-containing bacteria.</title>
        <authorList>
            <person name="Yoshizawa S."/>
            <person name="Kumagai Y."/>
            <person name="Kogure K."/>
        </authorList>
    </citation>
    <scope>NUCLEOTIDE SEQUENCE [LARGE SCALE GENOMIC DNA]</scope>
    <source>
        <strain evidence="8 9">SAORIC-28</strain>
    </source>
</reference>
<dbReference type="PROSITE" id="PS00108">
    <property type="entry name" value="PROTEIN_KINASE_ST"/>
    <property type="match status" value="1"/>
</dbReference>
<dbReference type="GO" id="GO:0005524">
    <property type="term" value="F:ATP binding"/>
    <property type="evidence" value="ECO:0007669"/>
    <property type="project" value="UniProtKB-UniRule"/>
</dbReference>
<dbReference type="PANTHER" id="PTHR43289">
    <property type="entry name" value="MITOGEN-ACTIVATED PROTEIN KINASE KINASE KINASE 20-RELATED"/>
    <property type="match status" value="1"/>
</dbReference>
<evidence type="ECO:0000313" key="8">
    <source>
        <dbReference type="EMBL" id="PAP77981.1"/>
    </source>
</evidence>
<dbReference type="InterPro" id="IPR011990">
    <property type="entry name" value="TPR-like_helical_dom_sf"/>
</dbReference>
<dbReference type="SMART" id="SM00028">
    <property type="entry name" value="TPR"/>
    <property type="match status" value="5"/>
</dbReference>
<dbReference type="InterPro" id="IPR011009">
    <property type="entry name" value="Kinase-like_dom_sf"/>
</dbReference>